<gene>
    <name evidence="2" type="ORF">SAMN05421544_10936</name>
</gene>
<proteinExistence type="predicted"/>
<sequence length="155" mass="18200">MYKIFYLFFLCFLICFSCSVEKVNLSPLSKELSKEKIEENTKELINTDSIDKIRYTSDITNTMAEIPEFQYIKINSAIAQMKQSLSDYIYARKANDQKAKYAALNEIKEGYRLIQKLRKMLSRDDDAKLNVYLVKIKTDISMLESRAFFENINIQ</sequence>
<dbReference type="Proteomes" id="UP000198517">
    <property type="component" value="Unassembled WGS sequence"/>
</dbReference>
<keyword evidence="3" id="KW-1185">Reference proteome</keyword>
<accession>A0A1G7CVN1</accession>
<feature type="signal peptide" evidence="1">
    <location>
        <begin position="1"/>
        <end position="22"/>
    </location>
</feature>
<evidence type="ECO:0000313" key="2">
    <source>
        <dbReference type="EMBL" id="SDE43291.1"/>
    </source>
</evidence>
<evidence type="ECO:0008006" key="4">
    <source>
        <dbReference type="Google" id="ProtNLM"/>
    </source>
</evidence>
<feature type="chain" id="PRO_5011746785" description="Lipoprotein" evidence="1">
    <location>
        <begin position="23"/>
        <end position="155"/>
    </location>
</feature>
<dbReference type="EMBL" id="FNAS01000009">
    <property type="protein sequence ID" value="SDE43291.1"/>
    <property type="molecule type" value="Genomic_DNA"/>
</dbReference>
<evidence type="ECO:0000313" key="3">
    <source>
        <dbReference type="Proteomes" id="UP000198517"/>
    </source>
</evidence>
<dbReference type="AlphaFoldDB" id="A0A1G7CVN1"/>
<name>A0A1G7CVN1_9FLAO</name>
<keyword evidence="1" id="KW-0732">Signal</keyword>
<dbReference type="STRING" id="1071918.SAMN05421544_10936"/>
<reference evidence="2 3" key="1">
    <citation type="submission" date="2016-10" db="EMBL/GenBank/DDBJ databases">
        <authorList>
            <person name="de Groot N.N."/>
        </authorList>
    </citation>
    <scope>NUCLEOTIDE SEQUENCE [LARGE SCALE GENOMIC DNA]</scope>
    <source>
        <strain evidence="2 3">DSM 24015</strain>
    </source>
</reference>
<organism evidence="2 3">
    <name type="scientific">Riemerella columbipharyngis</name>
    <dbReference type="NCBI Taxonomy" id="1071918"/>
    <lineage>
        <taxon>Bacteria</taxon>
        <taxon>Pseudomonadati</taxon>
        <taxon>Bacteroidota</taxon>
        <taxon>Flavobacteriia</taxon>
        <taxon>Flavobacteriales</taxon>
        <taxon>Weeksellaceae</taxon>
        <taxon>Riemerella</taxon>
    </lineage>
</organism>
<protein>
    <recommendedName>
        <fullName evidence="4">Lipoprotein</fullName>
    </recommendedName>
</protein>
<evidence type="ECO:0000256" key="1">
    <source>
        <dbReference type="SAM" id="SignalP"/>
    </source>
</evidence>